<keyword evidence="8" id="KW-0418">Kinase</keyword>
<keyword evidence="4" id="KW-0597">Phosphoprotein</keyword>
<keyword evidence="5" id="KW-0762">Sugar transport</keyword>
<comment type="function">
    <text evidence="1">The phosphoenolpyruvate-dependent sugar phosphotransferase system (sugar PTS), a major carbohydrate active transport system, catalyzes the phosphorylation of incoming sugar substrates concomitantly with their translocation across the cell membrane. The enzyme II CmtAB PTS system is involved in D-mannitol transport.</text>
</comment>
<evidence type="ECO:0000259" key="12">
    <source>
        <dbReference type="PROSITE" id="PS51094"/>
    </source>
</evidence>
<dbReference type="EMBL" id="FM864216">
    <property type="protein sequence ID" value="CAT05334.1"/>
    <property type="molecule type" value="Genomic_DNA"/>
</dbReference>
<reference evidence="14" key="1">
    <citation type="journal article" date="2009" name="BMC Bioinformatics">
        <title>The Mycoplasma conjunctivae genome sequencing, annotation and analysis.</title>
        <authorList>
            <person name="Calderon-Copete S.P."/>
            <person name="Wigger G."/>
            <person name="Wunderlin C."/>
            <person name="Schmidheini T."/>
            <person name="Frey J."/>
            <person name="Quail M.A."/>
            <person name="Falquet L."/>
        </authorList>
    </citation>
    <scope>NUCLEOTIDE SEQUENCE [LARGE SCALE GENOMIC DNA]</scope>
    <source>
        <strain evidence="14">ATCC 25834 / NCTC 10147 / HRC/581</strain>
    </source>
</reference>
<dbReference type="PANTHER" id="PTHR30181:SF2">
    <property type="entry name" value="PTS SYSTEM MANNITOL-SPECIFIC EIICBA COMPONENT"/>
    <property type="match status" value="1"/>
</dbReference>
<keyword evidence="7" id="KW-0598">Phosphotransferase system</keyword>
<evidence type="ECO:0000256" key="11">
    <source>
        <dbReference type="ARBA" id="ARBA00030962"/>
    </source>
</evidence>
<dbReference type="Gene3D" id="3.40.930.10">
    <property type="entry name" value="Mannitol-specific EII, Chain A"/>
    <property type="match status" value="1"/>
</dbReference>
<dbReference type="GO" id="GO:0016301">
    <property type="term" value="F:kinase activity"/>
    <property type="evidence" value="ECO:0007669"/>
    <property type="project" value="UniProtKB-KW"/>
</dbReference>
<evidence type="ECO:0000313" key="13">
    <source>
        <dbReference type="EMBL" id="CAT05334.1"/>
    </source>
</evidence>
<dbReference type="InterPro" id="IPR016152">
    <property type="entry name" value="PTrfase/Anion_transptr"/>
</dbReference>
<dbReference type="HOGENOM" id="CLU_072531_3_1_14"/>
<dbReference type="KEGG" id="mco:MCJ_006400"/>
<evidence type="ECO:0000256" key="10">
    <source>
        <dbReference type="ARBA" id="ARBA00030956"/>
    </source>
</evidence>
<dbReference type="GO" id="GO:0005886">
    <property type="term" value="C:plasma membrane"/>
    <property type="evidence" value="ECO:0007669"/>
    <property type="project" value="TreeGrafter"/>
</dbReference>
<protein>
    <recommendedName>
        <fullName evidence="2">Mannitol-specific phosphotransferase enzyme IIA component</fullName>
    </recommendedName>
    <alternativeName>
        <fullName evidence="10">EIIA</fullName>
    </alternativeName>
    <alternativeName>
        <fullName evidence="11">EIII</fullName>
    </alternativeName>
    <alternativeName>
        <fullName evidence="9">PTS system mannitol-specific EIIA component</fullName>
    </alternativeName>
</protein>
<dbReference type="PROSITE" id="PS51094">
    <property type="entry name" value="PTS_EIIA_TYPE_2"/>
    <property type="match status" value="1"/>
</dbReference>
<dbReference type="InterPro" id="IPR050893">
    <property type="entry name" value="Sugar_PTS"/>
</dbReference>
<feature type="domain" description="PTS EIIA type-2" evidence="12">
    <location>
        <begin position="1"/>
        <end position="140"/>
    </location>
</feature>
<dbReference type="SUPFAM" id="SSF55804">
    <property type="entry name" value="Phoshotransferase/anion transport protein"/>
    <property type="match status" value="1"/>
</dbReference>
<dbReference type="Pfam" id="PF00359">
    <property type="entry name" value="PTS_EIIA_2"/>
    <property type="match status" value="1"/>
</dbReference>
<proteinExistence type="predicted"/>
<evidence type="ECO:0000256" key="9">
    <source>
        <dbReference type="ARBA" id="ARBA00029908"/>
    </source>
</evidence>
<keyword evidence="6" id="KW-0808">Transferase</keyword>
<evidence type="ECO:0000256" key="3">
    <source>
        <dbReference type="ARBA" id="ARBA00022448"/>
    </source>
</evidence>
<dbReference type="eggNOG" id="COG4668">
    <property type="taxonomic scope" value="Bacteria"/>
</dbReference>
<gene>
    <name evidence="13" type="primary">mtlF</name>
    <name evidence="13" type="ordered locus">MCJ_006400</name>
</gene>
<dbReference type="PANTHER" id="PTHR30181">
    <property type="entry name" value="MANNITOL PERMEASE IIC COMPONENT"/>
    <property type="match status" value="1"/>
</dbReference>
<evidence type="ECO:0000256" key="1">
    <source>
        <dbReference type="ARBA" id="ARBA00002434"/>
    </source>
</evidence>
<keyword evidence="14" id="KW-1185">Reference proteome</keyword>
<evidence type="ECO:0000256" key="6">
    <source>
        <dbReference type="ARBA" id="ARBA00022679"/>
    </source>
</evidence>
<keyword evidence="3" id="KW-0813">Transport</keyword>
<dbReference type="AlphaFoldDB" id="C5J771"/>
<dbReference type="GO" id="GO:0090563">
    <property type="term" value="F:protein-phosphocysteine-sugar phosphotransferase activity"/>
    <property type="evidence" value="ECO:0007669"/>
    <property type="project" value="TreeGrafter"/>
</dbReference>
<name>C5J771_MESCH</name>
<evidence type="ECO:0000256" key="7">
    <source>
        <dbReference type="ARBA" id="ARBA00022683"/>
    </source>
</evidence>
<evidence type="ECO:0000256" key="4">
    <source>
        <dbReference type="ARBA" id="ARBA00022553"/>
    </source>
</evidence>
<sequence>MILKKENIFINQSFENKDSVFDFLSIIFVTNRATTIEYKESMIKRDLDSSVAIGNYLALVHGDFQGQKYILENSIIFIHLKDDLIWDNQPIRFVIGLALNNKDQMEYIEKIGLAFFDIDNVNKLLNKANLTKDDVIEFLQ</sequence>
<dbReference type="Proteomes" id="UP000001491">
    <property type="component" value="Chromosome"/>
</dbReference>
<evidence type="ECO:0000256" key="5">
    <source>
        <dbReference type="ARBA" id="ARBA00022597"/>
    </source>
</evidence>
<dbReference type="GO" id="GO:0009401">
    <property type="term" value="P:phosphoenolpyruvate-dependent sugar phosphotransferase system"/>
    <property type="evidence" value="ECO:0007669"/>
    <property type="project" value="UniProtKB-KW"/>
</dbReference>
<accession>C5J771</accession>
<evidence type="ECO:0000256" key="8">
    <source>
        <dbReference type="ARBA" id="ARBA00022777"/>
    </source>
</evidence>
<evidence type="ECO:0000313" key="14">
    <source>
        <dbReference type="Proteomes" id="UP000001491"/>
    </source>
</evidence>
<evidence type="ECO:0000256" key="2">
    <source>
        <dbReference type="ARBA" id="ARBA00014783"/>
    </source>
</evidence>
<organism evidence="13 14">
    <name type="scientific">Mesomycoplasma conjunctivae (strain ATCC 25834 / NCTC 10147 / HRC/581)</name>
    <name type="common">Mycoplasma conjunctivae</name>
    <dbReference type="NCBI Taxonomy" id="572263"/>
    <lineage>
        <taxon>Bacteria</taxon>
        <taxon>Bacillati</taxon>
        <taxon>Mycoplasmatota</taxon>
        <taxon>Mycoplasmoidales</taxon>
        <taxon>Metamycoplasmataceae</taxon>
        <taxon>Mesomycoplasma</taxon>
    </lineage>
</organism>
<dbReference type="InterPro" id="IPR002178">
    <property type="entry name" value="PTS_EIIA_type-2_dom"/>
</dbReference>